<dbReference type="PROSITE" id="PS51094">
    <property type="entry name" value="PTS_EIIA_TYPE_2"/>
    <property type="match status" value="1"/>
</dbReference>
<organism evidence="2 3">
    <name type="scientific">Vagococcus salmoninarum</name>
    <dbReference type="NCBI Taxonomy" id="2739"/>
    <lineage>
        <taxon>Bacteria</taxon>
        <taxon>Bacillati</taxon>
        <taxon>Bacillota</taxon>
        <taxon>Bacilli</taxon>
        <taxon>Lactobacillales</taxon>
        <taxon>Enterococcaceae</taxon>
        <taxon>Vagococcus</taxon>
    </lineage>
</organism>
<dbReference type="InterPro" id="IPR002178">
    <property type="entry name" value="PTS_EIIA_type-2_dom"/>
</dbReference>
<dbReference type="RefSeq" id="WP_126778461.1">
    <property type="nucleotide sequence ID" value="NZ_NGJU01000003.1"/>
</dbReference>
<dbReference type="GeneID" id="98567328"/>
<feature type="domain" description="PTS EIIA type-2" evidence="1">
    <location>
        <begin position="2"/>
        <end position="149"/>
    </location>
</feature>
<dbReference type="PANTHER" id="PTHR47738:SF3">
    <property type="entry name" value="PHOSPHOTRANSFERASE SYSTEM MANNITOL_FRUCTOSE-SPECIFIC IIA DOMAIN CONTAINING PROTEIN"/>
    <property type="match status" value="1"/>
</dbReference>
<dbReference type="Gene3D" id="3.40.930.10">
    <property type="entry name" value="Mannitol-specific EII, Chain A"/>
    <property type="match status" value="1"/>
</dbReference>
<protein>
    <submittedName>
        <fullName evidence="2">PTS sugar transporter subunit IIA</fullName>
    </submittedName>
</protein>
<keyword evidence="2" id="KW-0813">Transport</keyword>
<comment type="caution">
    <text evidence="2">The sequence shown here is derived from an EMBL/GenBank/DDBJ whole genome shotgun (WGS) entry which is preliminary data.</text>
</comment>
<gene>
    <name evidence="2" type="ORF">CBF35_03025</name>
</gene>
<name>A0A429ZUG3_9ENTE</name>
<dbReference type="InterPro" id="IPR016152">
    <property type="entry name" value="PTrfase/Anion_transptr"/>
</dbReference>
<dbReference type="CDD" id="cd00211">
    <property type="entry name" value="PTS_IIA_fru"/>
    <property type="match status" value="1"/>
</dbReference>
<dbReference type="AlphaFoldDB" id="A0A429ZUG3"/>
<dbReference type="InterPro" id="IPR051541">
    <property type="entry name" value="PTS_SugarTrans_NitroReg"/>
</dbReference>
<dbReference type="OrthoDB" id="370976at2"/>
<dbReference type="PANTHER" id="PTHR47738">
    <property type="entry name" value="PTS SYSTEM FRUCTOSE-LIKE EIIA COMPONENT-RELATED"/>
    <property type="match status" value="1"/>
</dbReference>
<evidence type="ECO:0000313" key="2">
    <source>
        <dbReference type="EMBL" id="RST97307.1"/>
    </source>
</evidence>
<dbReference type="Proteomes" id="UP000287239">
    <property type="component" value="Unassembled WGS sequence"/>
</dbReference>
<accession>A0A429ZUG3</accession>
<keyword evidence="2" id="KW-0762">Sugar transport</keyword>
<evidence type="ECO:0000259" key="1">
    <source>
        <dbReference type="PROSITE" id="PS51094"/>
    </source>
</evidence>
<proteinExistence type="predicted"/>
<dbReference type="Pfam" id="PF00359">
    <property type="entry name" value="PTS_EIIA_2"/>
    <property type="match status" value="1"/>
</dbReference>
<evidence type="ECO:0000313" key="3">
    <source>
        <dbReference type="Proteomes" id="UP000287239"/>
    </source>
</evidence>
<sequence>MKLFKLELINLAVQATSVDDFFTQKATELVAKDFVEESFLAAIQQREKEFPTGLALAGINIAIPHTDVIHIKEPFIAINRLGNPLTFMQMGTDDVEVETSDVFVLGIKDPKKQVGLLSALMDIFANPEFVKAYQKAATTDEIIELFTKY</sequence>
<keyword evidence="3" id="KW-1185">Reference proteome</keyword>
<dbReference type="SUPFAM" id="SSF55804">
    <property type="entry name" value="Phoshotransferase/anion transport protein"/>
    <property type="match status" value="1"/>
</dbReference>
<reference evidence="2 3" key="1">
    <citation type="submission" date="2017-05" db="EMBL/GenBank/DDBJ databases">
        <title>Vagococcus spp. assemblies.</title>
        <authorList>
            <person name="Gulvik C.A."/>
        </authorList>
    </citation>
    <scope>NUCLEOTIDE SEQUENCE [LARGE SCALE GENOMIC DNA]</scope>
    <source>
        <strain evidence="2 3">NCFB 2777</strain>
    </source>
</reference>
<dbReference type="EMBL" id="NGJU01000003">
    <property type="protein sequence ID" value="RST97307.1"/>
    <property type="molecule type" value="Genomic_DNA"/>
</dbReference>